<evidence type="ECO:0008006" key="16">
    <source>
        <dbReference type="Google" id="ProtNLM"/>
    </source>
</evidence>
<evidence type="ECO:0000256" key="3">
    <source>
        <dbReference type="ARBA" id="ARBA00022723"/>
    </source>
</evidence>
<feature type="region of interest" description="Disordered" evidence="11">
    <location>
        <begin position="162"/>
        <end position="309"/>
    </location>
</feature>
<feature type="domain" description="RING-type" evidence="13">
    <location>
        <begin position="493"/>
        <end position="540"/>
    </location>
</feature>
<dbReference type="Pfam" id="PF01424">
    <property type="entry name" value="R3H"/>
    <property type="match status" value="1"/>
</dbReference>
<feature type="compositionally biased region" description="Polar residues" evidence="11">
    <location>
        <begin position="265"/>
        <end position="274"/>
    </location>
</feature>
<evidence type="ECO:0000256" key="8">
    <source>
        <dbReference type="ARBA" id="ARBA00023163"/>
    </source>
</evidence>
<feature type="domain" description="R3H" evidence="14">
    <location>
        <begin position="1120"/>
        <end position="1185"/>
    </location>
</feature>
<dbReference type="PROSITE" id="PS50016">
    <property type="entry name" value="ZF_PHD_2"/>
    <property type="match status" value="1"/>
</dbReference>
<proteinExistence type="inferred from homology"/>
<accession>A0A7R9GZ16</accession>
<dbReference type="PROSITE" id="PS50089">
    <property type="entry name" value="ZF_RING_2"/>
    <property type="match status" value="1"/>
</dbReference>
<dbReference type="SUPFAM" id="SSF57850">
    <property type="entry name" value="RING/U-box"/>
    <property type="match status" value="1"/>
</dbReference>
<dbReference type="PANTHER" id="PTHR12360">
    <property type="entry name" value="NUCLEAR TRANSCRIPTION FACTOR, X-BOX BINDING 1 NFX1"/>
    <property type="match status" value="1"/>
</dbReference>
<dbReference type="CDD" id="cd16696">
    <property type="entry name" value="RING-CH-C4HC3_NFX1"/>
    <property type="match status" value="1"/>
</dbReference>
<dbReference type="InterPro" id="IPR036867">
    <property type="entry name" value="R3H_dom_sf"/>
</dbReference>
<evidence type="ECO:0000313" key="15">
    <source>
        <dbReference type="EMBL" id="CAD7403119.1"/>
    </source>
</evidence>
<dbReference type="InterPro" id="IPR000967">
    <property type="entry name" value="Znf_NFX1"/>
</dbReference>
<evidence type="ECO:0000256" key="6">
    <source>
        <dbReference type="ARBA" id="ARBA00022833"/>
    </source>
</evidence>
<dbReference type="GO" id="GO:0008270">
    <property type="term" value="F:zinc ion binding"/>
    <property type="evidence" value="ECO:0007669"/>
    <property type="project" value="UniProtKB-KW"/>
</dbReference>
<dbReference type="PANTHER" id="PTHR12360:SF12">
    <property type="entry name" value="TRANSCRIPTIONAL REPRESSOR NF-X1"/>
    <property type="match status" value="1"/>
</dbReference>
<evidence type="ECO:0000256" key="4">
    <source>
        <dbReference type="ARBA" id="ARBA00022737"/>
    </source>
</evidence>
<evidence type="ECO:0000256" key="11">
    <source>
        <dbReference type="SAM" id="MobiDB-lite"/>
    </source>
</evidence>
<gene>
    <name evidence="15" type="ORF">TCEB3V08_LOCUS6825</name>
</gene>
<evidence type="ECO:0000256" key="5">
    <source>
        <dbReference type="ARBA" id="ARBA00022771"/>
    </source>
</evidence>
<dbReference type="CDD" id="cd02643">
    <property type="entry name" value="R3H_NF-X1"/>
    <property type="match status" value="1"/>
</dbReference>
<feature type="region of interest" description="Disordered" evidence="11">
    <location>
        <begin position="1"/>
        <end position="41"/>
    </location>
</feature>
<evidence type="ECO:0000256" key="9">
    <source>
        <dbReference type="ARBA" id="ARBA00023242"/>
    </source>
</evidence>
<dbReference type="Gene3D" id="3.30.1370.50">
    <property type="entry name" value="R3H-like domain"/>
    <property type="match status" value="1"/>
</dbReference>
<dbReference type="SMART" id="SM00393">
    <property type="entry name" value="R3H"/>
    <property type="match status" value="1"/>
</dbReference>
<keyword evidence="9" id="KW-0539">Nucleus</keyword>
<feature type="compositionally biased region" description="Polar residues" evidence="11">
    <location>
        <begin position="216"/>
        <end position="238"/>
    </location>
</feature>
<feature type="compositionally biased region" description="Polar residues" evidence="11">
    <location>
        <begin position="162"/>
        <end position="171"/>
    </location>
</feature>
<feature type="region of interest" description="Disordered" evidence="11">
    <location>
        <begin position="138"/>
        <end position="157"/>
    </location>
</feature>
<evidence type="ECO:0000256" key="10">
    <source>
        <dbReference type="PROSITE-ProRule" id="PRU00175"/>
    </source>
</evidence>
<dbReference type="InterPro" id="IPR001374">
    <property type="entry name" value="R3H_dom"/>
</dbReference>
<keyword evidence="6" id="KW-0862">Zinc</keyword>
<dbReference type="InterPro" id="IPR034078">
    <property type="entry name" value="NFX1_fam"/>
</dbReference>
<dbReference type="Pfam" id="PF01422">
    <property type="entry name" value="zf-NF-X1"/>
    <property type="match status" value="8"/>
</dbReference>
<dbReference type="GO" id="GO:0000122">
    <property type="term" value="P:negative regulation of transcription by RNA polymerase II"/>
    <property type="evidence" value="ECO:0007669"/>
    <property type="project" value="TreeGrafter"/>
</dbReference>
<dbReference type="CDD" id="cd06008">
    <property type="entry name" value="NF-X1-zinc-finger"/>
    <property type="match status" value="6"/>
</dbReference>
<dbReference type="SMART" id="SM00438">
    <property type="entry name" value="ZnF_NFX"/>
    <property type="match status" value="9"/>
</dbReference>
<evidence type="ECO:0000256" key="1">
    <source>
        <dbReference type="ARBA" id="ARBA00004123"/>
    </source>
</evidence>
<dbReference type="GO" id="GO:0005634">
    <property type="term" value="C:nucleus"/>
    <property type="evidence" value="ECO:0007669"/>
    <property type="project" value="UniProtKB-SubCell"/>
</dbReference>
<keyword evidence="4" id="KW-0677">Repeat</keyword>
<keyword evidence="7" id="KW-0805">Transcription regulation</keyword>
<keyword evidence="5 10" id="KW-0863">Zinc-finger</keyword>
<feature type="compositionally biased region" description="Basic and acidic residues" evidence="11">
    <location>
        <begin position="187"/>
        <end position="200"/>
    </location>
</feature>
<keyword evidence="8" id="KW-0804">Transcription</keyword>
<evidence type="ECO:0000256" key="2">
    <source>
        <dbReference type="ARBA" id="ARBA00007269"/>
    </source>
</evidence>
<comment type="subcellular location">
    <subcellularLocation>
        <location evidence="1">Nucleus</location>
    </subcellularLocation>
</comment>
<dbReference type="InterPro" id="IPR001841">
    <property type="entry name" value="Znf_RING"/>
</dbReference>
<feature type="domain" description="PHD-type" evidence="12">
    <location>
        <begin position="490"/>
        <end position="542"/>
    </location>
</feature>
<dbReference type="EMBL" id="OC318750">
    <property type="protein sequence ID" value="CAD7403119.1"/>
    <property type="molecule type" value="Genomic_DNA"/>
</dbReference>
<evidence type="ECO:0000256" key="7">
    <source>
        <dbReference type="ARBA" id="ARBA00023015"/>
    </source>
</evidence>
<evidence type="ECO:0000259" key="14">
    <source>
        <dbReference type="PROSITE" id="PS51061"/>
    </source>
</evidence>
<evidence type="ECO:0000259" key="13">
    <source>
        <dbReference type="PROSITE" id="PS50089"/>
    </source>
</evidence>
<dbReference type="AlphaFoldDB" id="A0A7R9GZ16"/>
<protein>
    <recommendedName>
        <fullName evidence="16">Protein shuttle craft</fullName>
    </recommendedName>
</protein>
<dbReference type="GO" id="GO:0000981">
    <property type="term" value="F:DNA-binding transcription factor activity, RNA polymerase II-specific"/>
    <property type="evidence" value="ECO:0007669"/>
    <property type="project" value="TreeGrafter"/>
</dbReference>
<dbReference type="InterPro" id="IPR019787">
    <property type="entry name" value="Znf_PHD-finger"/>
</dbReference>
<name>A0A7R9GZ16_TIMCR</name>
<comment type="similarity">
    <text evidence="2">Belongs to the NFX1 family.</text>
</comment>
<sequence length="1262" mass="141706">MANWNRPNSYDSGRNPNYNFQSSEYSRRNPQQYGGESTTLPYYSAPNEVGVSTSIENTTLYETSRAPVLTAPTNYMDAHQLFPYFNDTADVSANLPQREANFALAASSSLTATAGEFIPRSTSALHSSSRNVMKNSVLHGGQDQQQTRQPDQDWRNNRVYKNSFTGYNRGQGNFARDDRNSSQPRRTNMDDSKSQDRSRLLAEAAAFLIPKPNQVMPGSSVSNENAGSVDTKSQNDAGATNPMARRNFDSQQRSGENNKRIYTNPKYQNNTTYGNYPKSENFYQNPRRNTNISGYTKQPQYYSQHGNDPRDRMPLTLETFGASQSYGRNHRTSHSNSGGEPFKNKEILVNQSALKRGAFHIENNVKALVVLSPTAEDGETEVRISVGCFVMCNKHDAHPGCLFIYKQHMLRVMKRVEGNKKQSSGFPVSSFLPLVMDPFIIAISGTNIAVDNKYPTTNNKYTNFLLHKYTYTDDEASQRERLVEQLTKGTLECLVCCDRVRQQDPVWSCRNCYHVLHLKCIKKWAKSSKVETGWRCPACQNVTEKVPQLYRCFCSKAIEPQWNRQDVPHTCGEMCGKTRDKPDCVHRCTLLCHPGPCPPCVAQVNRQCGCGATSKVVKCGGDKPLLCDALCGKELNCSVHKCTRKCHMGECGNCEEIVSQACHCGKESRKIACDLTSVGVTNFSCGGICEKNLTCGNHQCTLVCHTGPCGECELSPDKVTHCPCGKTELTADQARNSCLDTIPNCPLICGKKLACGQPNNPHQCKEKCHNGKCPSCPLSTLVKCRCGNMDREIPCIELTTRADDARCEKKCTKKRACGKHRCNQLCCIDVDHICPMVCNHMLTCGQHRCDEPCHRGHCRPCWRTSFDELYCECGASVLYPPVPCGTRRPSCSKPCSRPHPCEHPPIHNCHSEPTCPLCTVLTQKYCYGKHELRKTIPCHQADFSCGLPCNKDLSCGRHRCILPCHKGPCLKEGQACTQPCTTTRNLCGHNCASPCHDGPCLDSPCKEMVKVTCECGHRFTTRACFDNVKEYQRMATSLLASKMADMQLGHSVDIGDLLSNPTTRKMSLKTLECNDECKLIERNRRMAIGLQIRNPDLSAKLTPRYSEFMRQWAKKDPNLCNMVQEKLTELVQLAKQSKQKSRSHSFDPMNRDKRQFVHEYCEHFGCESIAYDQEPKRNVVAIATRDKAWLPSMSLMEVIQRENGQRKIPKPVINANRTPSLRTMDVLPVKYSQAHAIKAPSQNTLQQTKEEPDIDYFDFTQK</sequence>
<dbReference type="GO" id="GO:0000977">
    <property type="term" value="F:RNA polymerase II transcription regulatory region sequence-specific DNA binding"/>
    <property type="evidence" value="ECO:0007669"/>
    <property type="project" value="TreeGrafter"/>
</dbReference>
<organism evidence="15">
    <name type="scientific">Timema cristinae</name>
    <name type="common">Walking stick</name>
    <dbReference type="NCBI Taxonomy" id="61476"/>
    <lineage>
        <taxon>Eukaryota</taxon>
        <taxon>Metazoa</taxon>
        <taxon>Ecdysozoa</taxon>
        <taxon>Arthropoda</taxon>
        <taxon>Hexapoda</taxon>
        <taxon>Insecta</taxon>
        <taxon>Pterygota</taxon>
        <taxon>Neoptera</taxon>
        <taxon>Polyneoptera</taxon>
        <taxon>Phasmatodea</taxon>
        <taxon>Timematodea</taxon>
        <taxon>Timematoidea</taxon>
        <taxon>Timematidae</taxon>
        <taxon>Timema</taxon>
    </lineage>
</organism>
<dbReference type="InterPro" id="IPR034076">
    <property type="entry name" value="R3H_NF-X1"/>
</dbReference>
<dbReference type="PROSITE" id="PS51061">
    <property type="entry name" value="R3H"/>
    <property type="match status" value="1"/>
</dbReference>
<dbReference type="SUPFAM" id="SSF82708">
    <property type="entry name" value="R3H domain"/>
    <property type="match status" value="1"/>
</dbReference>
<keyword evidence="3" id="KW-0479">Metal-binding</keyword>
<reference evidence="15" key="1">
    <citation type="submission" date="2020-11" db="EMBL/GenBank/DDBJ databases">
        <authorList>
            <person name="Tran Van P."/>
        </authorList>
    </citation>
    <scope>NUCLEOTIDE SEQUENCE</scope>
</reference>
<evidence type="ECO:0000259" key="12">
    <source>
        <dbReference type="PROSITE" id="PS50016"/>
    </source>
</evidence>
<feature type="compositionally biased region" description="Polar residues" evidence="11">
    <location>
        <begin position="281"/>
        <end position="306"/>
    </location>
</feature>